<dbReference type="PANTHER" id="PTHR30537:SF74">
    <property type="entry name" value="HTH-TYPE TRANSCRIPTIONAL REGULATOR TRPI"/>
    <property type="match status" value="1"/>
</dbReference>
<dbReference type="GO" id="GO:0043565">
    <property type="term" value="F:sequence-specific DNA binding"/>
    <property type="evidence" value="ECO:0007669"/>
    <property type="project" value="TreeGrafter"/>
</dbReference>
<organism evidence="3 4">
    <name type="scientific">Bradyrhizobium lablabi</name>
    <dbReference type="NCBI Taxonomy" id="722472"/>
    <lineage>
        <taxon>Bacteria</taxon>
        <taxon>Pseudomonadati</taxon>
        <taxon>Pseudomonadota</taxon>
        <taxon>Alphaproteobacteria</taxon>
        <taxon>Hyphomicrobiales</taxon>
        <taxon>Nitrobacteraceae</taxon>
        <taxon>Bradyrhizobium</taxon>
    </lineage>
</organism>
<dbReference type="GO" id="GO:0003700">
    <property type="term" value="F:DNA-binding transcription factor activity"/>
    <property type="evidence" value="ECO:0007669"/>
    <property type="project" value="TreeGrafter"/>
</dbReference>
<comment type="similarity">
    <text evidence="1">Belongs to the LysR transcriptional regulatory family.</text>
</comment>
<dbReference type="AlphaFoldDB" id="A0A1M7BWW4"/>
<protein>
    <submittedName>
        <fullName evidence="3">LysR family transcriptional regulator, glycine cleavage system transcriptional activator</fullName>
    </submittedName>
</protein>
<sequence length="226" mass="25194">MGDALERIEAAVLPFQRNRGQIRLSTVATFASHWLIPRLPDFQARHPRIEIAIFTTTRAVDFKTENFDCAIRHGRGTWKGLAATLLFKETLMPIASPAIAGRIAANARSGRHGASLIRARTRFADWSRWQKADRGFSRGPTKWLTVETRAQALDAALAGAGIALMDMAYITAHVEDGRRKALAERPLQLQTGYYFVHAPNARGVHLLKLLRDWAVEAARPFRTADA</sequence>
<feature type="domain" description="LysR substrate-binding" evidence="2">
    <location>
        <begin position="16"/>
        <end position="218"/>
    </location>
</feature>
<dbReference type="OrthoDB" id="9794694at2"/>
<dbReference type="SUPFAM" id="SSF53850">
    <property type="entry name" value="Periplasmic binding protein-like II"/>
    <property type="match status" value="1"/>
</dbReference>
<dbReference type="Pfam" id="PF03466">
    <property type="entry name" value="LysR_substrate"/>
    <property type="match status" value="1"/>
</dbReference>
<evidence type="ECO:0000256" key="1">
    <source>
        <dbReference type="ARBA" id="ARBA00009437"/>
    </source>
</evidence>
<evidence type="ECO:0000313" key="3">
    <source>
        <dbReference type="EMBL" id="SHL59515.1"/>
    </source>
</evidence>
<dbReference type="Proteomes" id="UP000189935">
    <property type="component" value="Chromosome I"/>
</dbReference>
<evidence type="ECO:0000313" key="4">
    <source>
        <dbReference type="Proteomes" id="UP000189935"/>
    </source>
</evidence>
<dbReference type="EMBL" id="LT670844">
    <property type="protein sequence ID" value="SHL59515.1"/>
    <property type="molecule type" value="Genomic_DNA"/>
</dbReference>
<dbReference type="InterPro" id="IPR058163">
    <property type="entry name" value="LysR-type_TF_proteobact-type"/>
</dbReference>
<dbReference type="GO" id="GO:0006351">
    <property type="term" value="P:DNA-templated transcription"/>
    <property type="evidence" value="ECO:0007669"/>
    <property type="project" value="TreeGrafter"/>
</dbReference>
<accession>A0A1M7BWW4</accession>
<evidence type="ECO:0000259" key="2">
    <source>
        <dbReference type="Pfam" id="PF03466"/>
    </source>
</evidence>
<gene>
    <name evidence="3" type="ORF">SAMN05444159_6320</name>
</gene>
<reference evidence="3 4" key="1">
    <citation type="submission" date="2016-11" db="EMBL/GenBank/DDBJ databases">
        <authorList>
            <person name="Jaros S."/>
            <person name="Januszkiewicz K."/>
            <person name="Wedrychowicz H."/>
        </authorList>
    </citation>
    <scope>NUCLEOTIDE SEQUENCE [LARGE SCALE GENOMIC DNA]</scope>
    <source>
        <strain evidence="3 4">GAS499</strain>
    </source>
</reference>
<dbReference type="PANTHER" id="PTHR30537">
    <property type="entry name" value="HTH-TYPE TRANSCRIPTIONAL REGULATOR"/>
    <property type="match status" value="1"/>
</dbReference>
<name>A0A1M7BWW4_9BRAD</name>
<proteinExistence type="inferred from homology"/>
<dbReference type="Gene3D" id="3.40.190.10">
    <property type="entry name" value="Periplasmic binding protein-like II"/>
    <property type="match status" value="2"/>
</dbReference>
<dbReference type="InterPro" id="IPR005119">
    <property type="entry name" value="LysR_subst-bd"/>
</dbReference>